<dbReference type="InterPro" id="IPR050706">
    <property type="entry name" value="Cyclic-di-GMP_PDE-like"/>
</dbReference>
<dbReference type="PANTHER" id="PTHR33121:SF70">
    <property type="entry name" value="SIGNALING PROTEIN YKOW"/>
    <property type="match status" value="1"/>
</dbReference>
<dbReference type="PANTHER" id="PTHR33121">
    <property type="entry name" value="CYCLIC DI-GMP PHOSPHODIESTERASE PDEF"/>
    <property type="match status" value="1"/>
</dbReference>
<evidence type="ECO:0000313" key="3">
    <source>
        <dbReference type="EMBL" id="MFC0561173.1"/>
    </source>
</evidence>
<evidence type="ECO:0000259" key="2">
    <source>
        <dbReference type="PROSITE" id="PS50887"/>
    </source>
</evidence>
<feature type="domain" description="EAL" evidence="1">
    <location>
        <begin position="295"/>
        <end position="545"/>
    </location>
</feature>
<dbReference type="InterPro" id="IPR043128">
    <property type="entry name" value="Rev_trsase/Diguanyl_cyclase"/>
</dbReference>
<name>A0ABV6NM47_9BACI</name>
<dbReference type="PROSITE" id="PS50887">
    <property type="entry name" value="GGDEF"/>
    <property type="match status" value="1"/>
</dbReference>
<dbReference type="Proteomes" id="UP001589833">
    <property type="component" value="Unassembled WGS sequence"/>
</dbReference>
<dbReference type="Gene3D" id="3.30.70.270">
    <property type="match status" value="1"/>
</dbReference>
<dbReference type="Gene3D" id="3.30.450.20">
    <property type="entry name" value="PAS domain"/>
    <property type="match status" value="1"/>
</dbReference>
<dbReference type="CDD" id="cd01949">
    <property type="entry name" value="GGDEF"/>
    <property type="match status" value="1"/>
</dbReference>
<feature type="domain" description="GGDEF" evidence="2">
    <location>
        <begin position="155"/>
        <end position="285"/>
    </location>
</feature>
<dbReference type="InterPro" id="IPR001633">
    <property type="entry name" value="EAL_dom"/>
</dbReference>
<proteinExistence type="predicted"/>
<evidence type="ECO:0000259" key="1">
    <source>
        <dbReference type="PROSITE" id="PS50883"/>
    </source>
</evidence>
<comment type="caution">
    <text evidence="3">The sequence shown here is derived from an EMBL/GenBank/DDBJ whole genome shotgun (WGS) entry which is preliminary data.</text>
</comment>
<dbReference type="Gene3D" id="3.20.20.450">
    <property type="entry name" value="EAL domain"/>
    <property type="match status" value="1"/>
</dbReference>
<dbReference type="Pfam" id="PF00990">
    <property type="entry name" value="GGDEF"/>
    <property type="match status" value="1"/>
</dbReference>
<reference evidence="3 4" key="1">
    <citation type="submission" date="2024-09" db="EMBL/GenBank/DDBJ databases">
        <authorList>
            <person name="Sun Q."/>
            <person name="Mori K."/>
        </authorList>
    </citation>
    <scope>NUCLEOTIDE SEQUENCE [LARGE SCALE GENOMIC DNA]</scope>
    <source>
        <strain evidence="3 4">NCAIM B.02301</strain>
    </source>
</reference>
<protein>
    <submittedName>
        <fullName evidence="3">Bifunctional diguanylate cyclase/phosphodiesterase</fullName>
    </submittedName>
</protein>
<dbReference type="EMBL" id="JBHLTR010000054">
    <property type="protein sequence ID" value="MFC0561173.1"/>
    <property type="molecule type" value="Genomic_DNA"/>
</dbReference>
<keyword evidence="4" id="KW-1185">Reference proteome</keyword>
<dbReference type="SUPFAM" id="SSF55073">
    <property type="entry name" value="Nucleotide cyclase"/>
    <property type="match status" value="1"/>
</dbReference>
<sequence>MEKENLVPISTLIEAFEHMYGIVFLMEFEREQFIYRYISPAAKELASLGDECLGRSIGEVYPNYLADHLIALYTEARQTQKPVVIQDKFNMESVDEVANLVIMPLTDQQSSSYYISYTERMKTTKETTVDLLTGLPSYSCFIDKLEKRFANNLERPFVLCYMKLHPINKPIHRKNESQGTFIIEMVKRLQAHCQADEIELARVIGNEFIFYFSMKQNATEWMKKIQKEVSTPMLVDGEVVILTTSIGMTFSEGEGKTATNLINEAYHAMLQAKQERGNAVREFDERGKAEEIIRQPKLEHELRKAIVNQEFVLYFQPIVHVETGKVHYEALLRWFSAQLGSVPPDSFIIAAENNGYIKEIDAWVIENVCKFLANEHSGLVNVSINLSTKTLETIELEQTLLASCWKYGIDPSQIELELTEHTLLDNEEELIKKLCSLRKAGFKVAIDDFGMRHASFNYLRVLPVDKIKIDKAFIQNISRDSKEFHIVTSILSLAKKIGVKVTAEGIETKEQARLMMEASCDELQGYLFSKPAPKEILQKVERQTYRKWKDLLPEPDLTPEP</sequence>
<dbReference type="SMART" id="SM00267">
    <property type="entry name" value="GGDEF"/>
    <property type="match status" value="1"/>
</dbReference>
<dbReference type="PROSITE" id="PS50883">
    <property type="entry name" value="EAL"/>
    <property type="match status" value="1"/>
</dbReference>
<dbReference type="RefSeq" id="WP_273842587.1">
    <property type="nucleotide sequence ID" value="NZ_JAQQWT010000005.1"/>
</dbReference>
<accession>A0ABV6NM47</accession>
<dbReference type="SMART" id="SM00052">
    <property type="entry name" value="EAL"/>
    <property type="match status" value="1"/>
</dbReference>
<evidence type="ECO:0000313" key="4">
    <source>
        <dbReference type="Proteomes" id="UP001589833"/>
    </source>
</evidence>
<organism evidence="3 4">
    <name type="scientific">Halalkalibacter alkalisediminis</name>
    <dbReference type="NCBI Taxonomy" id="935616"/>
    <lineage>
        <taxon>Bacteria</taxon>
        <taxon>Bacillati</taxon>
        <taxon>Bacillota</taxon>
        <taxon>Bacilli</taxon>
        <taxon>Bacillales</taxon>
        <taxon>Bacillaceae</taxon>
        <taxon>Halalkalibacter</taxon>
    </lineage>
</organism>
<dbReference type="InterPro" id="IPR035919">
    <property type="entry name" value="EAL_sf"/>
</dbReference>
<gene>
    <name evidence="3" type="ORF">ACFFH4_19690</name>
</gene>
<dbReference type="CDD" id="cd01948">
    <property type="entry name" value="EAL"/>
    <property type="match status" value="1"/>
</dbReference>
<dbReference type="Pfam" id="PF00563">
    <property type="entry name" value="EAL"/>
    <property type="match status" value="1"/>
</dbReference>
<dbReference type="InterPro" id="IPR000160">
    <property type="entry name" value="GGDEF_dom"/>
</dbReference>
<dbReference type="SUPFAM" id="SSF141868">
    <property type="entry name" value="EAL domain-like"/>
    <property type="match status" value="1"/>
</dbReference>
<dbReference type="InterPro" id="IPR029787">
    <property type="entry name" value="Nucleotide_cyclase"/>
</dbReference>